<keyword evidence="1" id="KW-0732">Signal</keyword>
<dbReference type="InterPro" id="IPR007110">
    <property type="entry name" value="Ig-like_dom"/>
</dbReference>
<dbReference type="Pfam" id="PF13927">
    <property type="entry name" value="Ig_3"/>
    <property type="match status" value="1"/>
</dbReference>
<evidence type="ECO:0000313" key="5">
    <source>
        <dbReference type="Proteomes" id="UP001529510"/>
    </source>
</evidence>
<feature type="non-terminal residue" evidence="4">
    <location>
        <position position="1"/>
    </location>
</feature>
<dbReference type="InterPro" id="IPR003599">
    <property type="entry name" value="Ig_sub"/>
</dbReference>
<sequence>LPTSTLTVTLNSPVFTGETVTLTCVIEYYSDWTYEWYKAGKYLQVSQMTDRYTVNGNTLTIRGATESDTGQYTCRGQYGGSVSLQSNSVSLTVK</sequence>
<dbReference type="AlphaFoldDB" id="A0ABD0MSQ5"/>
<gene>
    <name evidence="4" type="ORF">M9458_052709</name>
</gene>
<dbReference type="InterPro" id="IPR036179">
    <property type="entry name" value="Ig-like_dom_sf"/>
</dbReference>
<evidence type="ECO:0000256" key="2">
    <source>
        <dbReference type="ARBA" id="ARBA00023157"/>
    </source>
</evidence>
<evidence type="ECO:0000313" key="4">
    <source>
        <dbReference type="EMBL" id="KAL0151991.1"/>
    </source>
</evidence>
<comment type="caution">
    <text evidence="4">The sequence shown here is derived from an EMBL/GenBank/DDBJ whole genome shotgun (WGS) entry which is preliminary data.</text>
</comment>
<feature type="non-terminal residue" evidence="4">
    <location>
        <position position="94"/>
    </location>
</feature>
<dbReference type="InterPro" id="IPR003598">
    <property type="entry name" value="Ig_sub2"/>
</dbReference>
<protein>
    <recommendedName>
        <fullName evidence="3">Ig-like domain-containing protein</fullName>
    </recommendedName>
</protein>
<reference evidence="4 5" key="1">
    <citation type="submission" date="2024-05" db="EMBL/GenBank/DDBJ databases">
        <title>Genome sequencing and assembly of Indian major carp, Cirrhinus mrigala (Hamilton, 1822).</title>
        <authorList>
            <person name="Mohindra V."/>
            <person name="Chowdhury L.M."/>
            <person name="Lal K."/>
            <person name="Jena J.K."/>
        </authorList>
    </citation>
    <scope>NUCLEOTIDE SEQUENCE [LARGE SCALE GENOMIC DNA]</scope>
    <source>
        <strain evidence="4">CM1030</strain>
        <tissue evidence="4">Blood</tissue>
    </source>
</reference>
<dbReference type="PROSITE" id="PS50835">
    <property type="entry name" value="IG_LIKE"/>
    <property type="match status" value="1"/>
</dbReference>
<dbReference type="SMART" id="SM00409">
    <property type="entry name" value="IG"/>
    <property type="match status" value="1"/>
</dbReference>
<dbReference type="InterPro" id="IPR050488">
    <property type="entry name" value="Ig_Fc_receptor"/>
</dbReference>
<dbReference type="PANTHER" id="PTHR11481">
    <property type="entry name" value="IMMUNOGLOBULIN FC RECEPTOR"/>
    <property type="match status" value="1"/>
</dbReference>
<dbReference type="Proteomes" id="UP001529510">
    <property type="component" value="Unassembled WGS sequence"/>
</dbReference>
<evidence type="ECO:0000256" key="1">
    <source>
        <dbReference type="ARBA" id="ARBA00022729"/>
    </source>
</evidence>
<keyword evidence="5" id="KW-1185">Reference proteome</keyword>
<dbReference type="InterPro" id="IPR013783">
    <property type="entry name" value="Ig-like_fold"/>
</dbReference>
<name>A0ABD0MSQ5_CIRMR</name>
<accession>A0ABD0MSQ5</accession>
<dbReference type="Gene3D" id="2.60.40.10">
    <property type="entry name" value="Immunoglobulins"/>
    <property type="match status" value="1"/>
</dbReference>
<dbReference type="CDD" id="cd00096">
    <property type="entry name" value="Ig"/>
    <property type="match status" value="1"/>
</dbReference>
<dbReference type="SMART" id="SM00408">
    <property type="entry name" value="IGc2"/>
    <property type="match status" value="1"/>
</dbReference>
<dbReference type="EMBL" id="JAMKFB020000205">
    <property type="protein sequence ID" value="KAL0151991.1"/>
    <property type="molecule type" value="Genomic_DNA"/>
</dbReference>
<keyword evidence="2" id="KW-1015">Disulfide bond</keyword>
<evidence type="ECO:0000259" key="3">
    <source>
        <dbReference type="PROSITE" id="PS50835"/>
    </source>
</evidence>
<organism evidence="4 5">
    <name type="scientific">Cirrhinus mrigala</name>
    <name type="common">Mrigala</name>
    <dbReference type="NCBI Taxonomy" id="683832"/>
    <lineage>
        <taxon>Eukaryota</taxon>
        <taxon>Metazoa</taxon>
        <taxon>Chordata</taxon>
        <taxon>Craniata</taxon>
        <taxon>Vertebrata</taxon>
        <taxon>Euteleostomi</taxon>
        <taxon>Actinopterygii</taxon>
        <taxon>Neopterygii</taxon>
        <taxon>Teleostei</taxon>
        <taxon>Ostariophysi</taxon>
        <taxon>Cypriniformes</taxon>
        <taxon>Cyprinidae</taxon>
        <taxon>Labeoninae</taxon>
        <taxon>Labeonini</taxon>
        <taxon>Cirrhinus</taxon>
    </lineage>
</organism>
<proteinExistence type="predicted"/>
<dbReference type="PANTHER" id="PTHR11481:SF64">
    <property type="entry name" value="FC RECEPTOR-LIKE PROTEIN 4"/>
    <property type="match status" value="1"/>
</dbReference>
<dbReference type="SUPFAM" id="SSF48726">
    <property type="entry name" value="Immunoglobulin"/>
    <property type="match status" value="1"/>
</dbReference>
<feature type="domain" description="Ig-like" evidence="3">
    <location>
        <begin position="2"/>
        <end position="90"/>
    </location>
</feature>